<reference evidence="1 3" key="1">
    <citation type="journal article" date="2013" name="Biodegradation">
        <title>Occurrence of 4-tert-butylphenol (4-t-BP) biodegradation in an aquatic sample caused by the presence of Spirodela polyrrhiza and isolation of a 4-t-BP-utilizing bacterium.</title>
        <authorList>
            <person name="Ogata Y."/>
            <person name="Toyama T."/>
            <person name="Yu N."/>
            <person name="Wang X."/>
            <person name="Sei K."/>
            <person name="Ike M."/>
        </authorList>
    </citation>
    <scope>NUCLEOTIDE SEQUENCE [LARGE SCALE GENOMIC DNA]</scope>
    <source>
        <strain evidence="1 3">OMI</strain>
    </source>
</reference>
<reference evidence="2" key="6">
    <citation type="journal article" date="2021" name="Microbiol. Resour. Announc.">
        <title>Complete Genome Sequence of Sphingobium barthaii KK22, a High-Molecular-Weight Polycyclic Aromatic Hydrocarbon-Degrading Soil Bacterium.</title>
        <authorList>
            <person name="Mori J.F."/>
            <person name="Kanaly R.A."/>
        </authorList>
    </citation>
    <scope>NUCLEOTIDE SEQUENCE</scope>
    <source>
        <strain evidence="2">KK22</strain>
    </source>
</reference>
<dbReference type="Proteomes" id="UP000593663">
    <property type="component" value="Chromosome 1"/>
</dbReference>
<reference evidence="4" key="5">
    <citation type="submission" date="2020-08" db="EMBL/GenBank/DDBJ databases">
        <title>Complete genome sequence of Sphingobium barthaii strain KK22, a high-molecular-weight polycyclic aromatic hydrocarbon-degrading soil bacterium.</title>
        <authorList>
            <person name="Mori J.F."/>
            <person name="Kanaly R.A."/>
        </authorList>
    </citation>
    <scope>NUCLEOTIDE SEQUENCE [LARGE SCALE GENOMIC DNA]</scope>
    <source>
        <strain evidence="4">KK22</strain>
    </source>
</reference>
<evidence type="ECO:0000313" key="3">
    <source>
        <dbReference type="Proteomes" id="UP000221538"/>
    </source>
</evidence>
<dbReference type="EMBL" id="BEWI01000031">
    <property type="protein sequence ID" value="GAY21632.1"/>
    <property type="molecule type" value="Genomic_DNA"/>
</dbReference>
<reference evidence="1" key="3">
    <citation type="submission" date="2017-10" db="EMBL/GenBank/DDBJ databases">
        <title>Bioaugmenting a lab-scale membrane bioreactor with Sphingobium fuliginis OMI to degrade 4-tert-butylphenol.</title>
        <authorList>
            <person name="Takada K."/>
            <person name="Shiba T."/>
            <person name="Soda S."/>
            <person name="Inoue D."/>
            <person name="Miyake M."/>
            <person name="Eguchi M."/>
            <person name="Ike M."/>
        </authorList>
    </citation>
    <scope>NUCLEOTIDE SEQUENCE</scope>
    <source>
        <strain evidence="1">OMI</strain>
    </source>
</reference>
<dbReference type="RefSeq" id="WP_025550956.1">
    <property type="nucleotide sequence ID" value="NZ_BATN01000100.1"/>
</dbReference>
<dbReference type="Proteomes" id="UP000221538">
    <property type="component" value="Unassembled WGS sequence"/>
</dbReference>
<organism evidence="1 3">
    <name type="scientific">Sphingobium fuliginis (strain ATCC 27551)</name>
    <dbReference type="NCBI Taxonomy" id="336203"/>
    <lineage>
        <taxon>Bacteria</taxon>
        <taxon>Pseudomonadati</taxon>
        <taxon>Pseudomonadota</taxon>
        <taxon>Alphaproteobacteria</taxon>
        <taxon>Sphingomonadales</taxon>
        <taxon>Sphingomonadaceae</taxon>
        <taxon>Sphingobium</taxon>
    </lineage>
</organism>
<dbReference type="EMBL" id="CP060035">
    <property type="protein sequence ID" value="QOT72433.1"/>
    <property type="molecule type" value="Genomic_DNA"/>
</dbReference>
<evidence type="ECO:0000313" key="4">
    <source>
        <dbReference type="Proteomes" id="UP000593663"/>
    </source>
</evidence>
<protein>
    <recommendedName>
        <fullName evidence="5">STAS/SEC14 domain-containing protein</fullName>
    </recommendedName>
</protein>
<accession>A0A292ZA73</accession>
<reference evidence="1" key="4">
    <citation type="submission" date="2017-10" db="EMBL/GenBank/DDBJ databases">
        <authorList>
            <person name="Banno H."/>
            <person name="Chua N.-H."/>
        </authorList>
    </citation>
    <scope>NUCLEOTIDE SEQUENCE</scope>
    <source>
        <strain evidence="1">OMI</strain>
    </source>
</reference>
<name>A0A292ZA73_SPHSA</name>
<evidence type="ECO:0008006" key="5">
    <source>
        <dbReference type="Google" id="ProtNLM"/>
    </source>
</evidence>
<reference evidence="1 3" key="2">
    <citation type="journal article" date="2013" name="Environ. Sci. Technol.">
        <title>The 4-tert-butylphenol-utilizing bacterium Sphingobium fuliginis OMI can degrade bisphenols via phenolic ring hydroxylation and meta-cleavage pathway.</title>
        <authorList>
            <person name="Ogata Y."/>
            <person name="Goda S."/>
            <person name="Toyama T."/>
            <person name="Sei K."/>
            <person name="Ike M."/>
        </authorList>
    </citation>
    <scope>NUCLEOTIDE SEQUENCE [LARGE SCALE GENOMIC DNA]</scope>
    <source>
        <strain evidence="1 3">OMI</strain>
    </source>
</reference>
<gene>
    <name evidence="2" type="ORF">H5V43_04635</name>
    <name evidence="1" type="ORF">SFOMI_2183</name>
</gene>
<dbReference type="AlphaFoldDB" id="A0A292ZA73"/>
<dbReference type="KEGG" id="sbar:H5V43_04635"/>
<evidence type="ECO:0000313" key="1">
    <source>
        <dbReference type="EMBL" id="GAY21632.1"/>
    </source>
</evidence>
<proteinExistence type="predicted"/>
<evidence type="ECO:0000313" key="2">
    <source>
        <dbReference type="EMBL" id="QOT72433.1"/>
    </source>
</evidence>
<sequence length="124" mass="14157">MKYRIGFDDQRKLVSVSFFEFLDAETGQRYTTELSDGLRARQGRGHYNLLITVGQQDIMPQGTVEAINDLVESEAFRIIRKTAVVSHSALHAMQVKRIGENRLIRPVATEKEAMDWFAEEEGPE</sequence>